<feature type="transmembrane region" description="Helical" evidence="1">
    <location>
        <begin position="60"/>
        <end position="79"/>
    </location>
</feature>
<comment type="caution">
    <text evidence="3">The sequence shown here is derived from an EMBL/GenBank/DDBJ whole genome shotgun (WGS) entry which is preliminary data.</text>
</comment>
<keyword evidence="1" id="KW-0812">Transmembrane</keyword>
<feature type="transmembrane region" description="Helical" evidence="1">
    <location>
        <begin position="7"/>
        <end position="27"/>
    </location>
</feature>
<accession>A0A7W7DC96</accession>
<protein>
    <submittedName>
        <fullName evidence="3">VIT1/CCC1 family predicted Fe2+/Mn2+ transporter</fullName>
    </submittedName>
</protein>
<dbReference type="EMBL" id="JACHND010000001">
    <property type="protein sequence ID" value="MBB4704188.1"/>
    <property type="molecule type" value="Genomic_DNA"/>
</dbReference>
<dbReference type="AlphaFoldDB" id="A0A7W7DC96"/>
<proteinExistence type="predicted"/>
<organism evidence="3 4">
    <name type="scientific">Sphaerisporangium siamense</name>
    <dbReference type="NCBI Taxonomy" id="795645"/>
    <lineage>
        <taxon>Bacteria</taxon>
        <taxon>Bacillati</taxon>
        <taxon>Actinomycetota</taxon>
        <taxon>Actinomycetes</taxon>
        <taxon>Streptosporangiales</taxon>
        <taxon>Streptosporangiaceae</taxon>
        <taxon>Sphaerisporangium</taxon>
    </lineage>
</organism>
<sequence length="117" mass="11830">MDLSKSWADVVAFLAGAAAVLAPFLWADGTRAAAQPLLLVGGLLLISALWSLLGAGGASSWVTAAFGALLFLSPFAFGFDGDGAAAWTAWIAGGVTVIVGLWTALQTRTGTRAPTHA</sequence>
<evidence type="ECO:0000313" key="3">
    <source>
        <dbReference type="EMBL" id="MBB4704188.1"/>
    </source>
</evidence>
<keyword evidence="4" id="KW-1185">Reference proteome</keyword>
<gene>
    <name evidence="3" type="ORF">BJ982_005732</name>
</gene>
<dbReference type="InterPro" id="IPR005530">
    <property type="entry name" value="SPW"/>
</dbReference>
<dbReference type="Proteomes" id="UP000542210">
    <property type="component" value="Unassembled WGS sequence"/>
</dbReference>
<keyword evidence="1" id="KW-1133">Transmembrane helix</keyword>
<dbReference type="RefSeq" id="WP_184885081.1">
    <property type="nucleotide sequence ID" value="NZ_BOOV01000012.1"/>
</dbReference>
<feature type="transmembrane region" description="Helical" evidence="1">
    <location>
        <begin position="33"/>
        <end position="53"/>
    </location>
</feature>
<keyword evidence="1" id="KW-0472">Membrane</keyword>
<evidence type="ECO:0000256" key="1">
    <source>
        <dbReference type="SAM" id="Phobius"/>
    </source>
</evidence>
<feature type="transmembrane region" description="Helical" evidence="1">
    <location>
        <begin position="85"/>
        <end position="105"/>
    </location>
</feature>
<reference evidence="3 4" key="1">
    <citation type="submission" date="2020-08" db="EMBL/GenBank/DDBJ databases">
        <title>Sequencing the genomes of 1000 actinobacteria strains.</title>
        <authorList>
            <person name="Klenk H.-P."/>
        </authorList>
    </citation>
    <scope>NUCLEOTIDE SEQUENCE [LARGE SCALE GENOMIC DNA]</scope>
    <source>
        <strain evidence="3 4">DSM 45784</strain>
    </source>
</reference>
<name>A0A7W7DC96_9ACTN</name>
<evidence type="ECO:0000313" key="4">
    <source>
        <dbReference type="Proteomes" id="UP000542210"/>
    </source>
</evidence>
<evidence type="ECO:0000259" key="2">
    <source>
        <dbReference type="Pfam" id="PF03779"/>
    </source>
</evidence>
<dbReference type="Pfam" id="PF03779">
    <property type="entry name" value="SPW"/>
    <property type="match status" value="1"/>
</dbReference>
<feature type="domain" description="SPW repeat-containing integral membrane" evidence="2">
    <location>
        <begin position="7"/>
        <end position="101"/>
    </location>
</feature>